<evidence type="ECO:0000256" key="4">
    <source>
        <dbReference type="ARBA" id="ARBA00022989"/>
    </source>
</evidence>
<accession>A0A0B2SMN5</accession>
<feature type="transmembrane region" description="Helical" evidence="7">
    <location>
        <begin position="93"/>
        <end position="113"/>
    </location>
</feature>
<evidence type="ECO:0000256" key="6">
    <source>
        <dbReference type="ARBA" id="ARBA00029467"/>
    </source>
</evidence>
<proteinExistence type="inferred from homology"/>
<dbReference type="EMBL" id="KN641869">
    <property type="protein sequence ID" value="KHN45724.1"/>
    <property type="molecule type" value="Genomic_DNA"/>
</dbReference>
<comment type="similarity">
    <text evidence="6">Belongs to the DESIGUAL family.</text>
</comment>
<evidence type="ECO:0008006" key="10">
    <source>
        <dbReference type="Google" id="ProtNLM"/>
    </source>
</evidence>
<feature type="transmembrane region" description="Helical" evidence="7">
    <location>
        <begin position="51"/>
        <end position="72"/>
    </location>
</feature>
<dbReference type="PANTHER" id="PTHR31769">
    <property type="entry name" value="OS07G0462200 PROTEIN-RELATED"/>
    <property type="match status" value="1"/>
</dbReference>
<dbReference type="Pfam" id="PF06749">
    <property type="entry name" value="DUF1218"/>
    <property type="match status" value="1"/>
</dbReference>
<dbReference type="InterPro" id="IPR009606">
    <property type="entry name" value="DEAL/Modifying_wall_lignin1/2"/>
</dbReference>
<evidence type="ECO:0000256" key="8">
    <source>
        <dbReference type="SAM" id="SignalP"/>
    </source>
</evidence>
<keyword evidence="4 7" id="KW-1133">Transmembrane helix</keyword>
<dbReference type="AlphaFoldDB" id="A0A0B2SMN5"/>
<dbReference type="GO" id="GO:0012505">
    <property type="term" value="C:endomembrane system"/>
    <property type="evidence" value="ECO:0007669"/>
    <property type="project" value="UniProtKB-SubCell"/>
</dbReference>
<keyword evidence="3 8" id="KW-0732">Signal</keyword>
<evidence type="ECO:0000256" key="2">
    <source>
        <dbReference type="ARBA" id="ARBA00022692"/>
    </source>
</evidence>
<reference evidence="9" key="1">
    <citation type="submission" date="2014-07" db="EMBL/GenBank/DDBJ databases">
        <title>Identification of a novel salt tolerance gene in wild soybean by whole-genome sequencing.</title>
        <authorList>
            <person name="Lam H.-M."/>
            <person name="Qi X."/>
            <person name="Li M.-W."/>
            <person name="Liu X."/>
            <person name="Xie M."/>
            <person name="Ni M."/>
            <person name="Xu X."/>
        </authorList>
    </citation>
    <scope>NUCLEOTIDE SEQUENCE [LARGE SCALE GENOMIC DNA]</scope>
    <source>
        <tissue evidence="9">Root</tissue>
    </source>
</reference>
<dbReference type="InterPro" id="IPR052222">
    <property type="entry name" value="DESIGUAL"/>
</dbReference>
<feature type="transmembrane region" description="Helical" evidence="7">
    <location>
        <begin position="133"/>
        <end position="154"/>
    </location>
</feature>
<evidence type="ECO:0000256" key="7">
    <source>
        <dbReference type="SAM" id="Phobius"/>
    </source>
</evidence>
<evidence type="ECO:0000256" key="3">
    <source>
        <dbReference type="ARBA" id="ARBA00022729"/>
    </source>
</evidence>
<sequence length="173" mass="18889">MAKNYGFLVCIFVLVLDIVAGILGIQAEMAQNKVKDLKVWVLECRDPSYEAFKLGLAASICLVFAHAIAHLLGRCICMQSKEECQGATANGRLAVAFLILSWVLLGIAFSLLIFGSLANSRSRESCGISNRRFLSIGGILCFIHGLFTIGYYVSVTATRREEKRQGNSIVGHT</sequence>
<evidence type="ECO:0000256" key="5">
    <source>
        <dbReference type="ARBA" id="ARBA00023136"/>
    </source>
</evidence>
<feature type="chain" id="PRO_5002075420" description="DUF1218 domain-containing protein" evidence="8">
    <location>
        <begin position="25"/>
        <end position="173"/>
    </location>
</feature>
<feature type="signal peptide" evidence="8">
    <location>
        <begin position="1"/>
        <end position="24"/>
    </location>
</feature>
<organism evidence="9">
    <name type="scientific">Glycine soja</name>
    <name type="common">Wild soybean</name>
    <dbReference type="NCBI Taxonomy" id="3848"/>
    <lineage>
        <taxon>Eukaryota</taxon>
        <taxon>Viridiplantae</taxon>
        <taxon>Streptophyta</taxon>
        <taxon>Embryophyta</taxon>
        <taxon>Tracheophyta</taxon>
        <taxon>Spermatophyta</taxon>
        <taxon>Magnoliopsida</taxon>
        <taxon>eudicotyledons</taxon>
        <taxon>Gunneridae</taxon>
        <taxon>Pentapetalae</taxon>
        <taxon>rosids</taxon>
        <taxon>fabids</taxon>
        <taxon>Fabales</taxon>
        <taxon>Fabaceae</taxon>
        <taxon>Papilionoideae</taxon>
        <taxon>50 kb inversion clade</taxon>
        <taxon>NPAAA clade</taxon>
        <taxon>indigoferoid/millettioid clade</taxon>
        <taxon>Phaseoleae</taxon>
        <taxon>Glycine</taxon>
        <taxon>Glycine subgen. Soja</taxon>
    </lineage>
</organism>
<name>A0A0B2SMN5_GLYSO</name>
<dbReference type="Proteomes" id="UP000053555">
    <property type="component" value="Unassembled WGS sequence"/>
</dbReference>
<keyword evidence="5 7" id="KW-0472">Membrane</keyword>
<comment type="subcellular location">
    <subcellularLocation>
        <location evidence="1">Endomembrane system</location>
        <topology evidence="1">Multi-pass membrane protein</topology>
    </subcellularLocation>
</comment>
<protein>
    <recommendedName>
        <fullName evidence="10">DUF1218 domain-containing protein</fullName>
    </recommendedName>
</protein>
<evidence type="ECO:0000256" key="1">
    <source>
        <dbReference type="ARBA" id="ARBA00004127"/>
    </source>
</evidence>
<gene>
    <name evidence="9" type="ORF">glysoja_043668</name>
</gene>
<evidence type="ECO:0000313" key="9">
    <source>
        <dbReference type="EMBL" id="KHN45724.1"/>
    </source>
</evidence>
<keyword evidence="2 7" id="KW-0812">Transmembrane</keyword>